<dbReference type="Proteomes" id="UP000799428">
    <property type="component" value="Unassembled WGS sequence"/>
</dbReference>
<evidence type="ECO:0000313" key="1">
    <source>
        <dbReference type="EMBL" id="KAF2714390.1"/>
    </source>
</evidence>
<reference evidence="1" key="1">
    <citation type="journal article" date="2020" name="Stud. Mycol.">
        <title>101 Dothideomycetes genomes: a test case for predicting lifestyles and emergence of pathogens.</title>
        <authorList>
            <person name="Haridas S."/>
            <person name="Albert R."/>
            <person name="Binder M."/>
            <person name="Bloem J."/>
            <person name="Labutti K."/>
            <person name="Salamov A."/>
            <person name="Andreopoulos B."/>
            <person name="Baker S."/>
            <person name="Barry K."/>
            <person name="Bills G."/>
            <person name="Bluhm B."/>
            <person name="Cannon C."/>
            <person name="Castanera R."/>
            <person name="Culley D."/>
            <person name="Daum C."/>
            <person name="Ezra D."/>
            <person name="Gonzalez J."/>
            <person name="Henrissat B."/>
            <person name="Kuo A."/>
            <person name="Liang C."/>
            <person name="Lipzen A."/>
            <person name="Lutzoni F."/>
            <person name="Magnuson J."/>
            <person name="Mondo S."/>
            <person name="Nolan M."/>
            <person name="Ohm R."/>
            <person name="Pangilinan J."/>
            <person name="Park H.-J."/>
            <person name="Ramirez L."/>
            <person name="Alfaro M."/>
            <person name="Sun H."/>
            <person name="Tritt A."/>
            <person name="Yoshinaga Y."/>
            <person name="Zwiers L.-H."/>
            <person name="Turgeon B."/>
            <person name="Goodwin S."/>
            <person name="Spatafora J."/>
            <person name="Crous P."/>
            <person name="Grigoriev I."/>
        </authorList>
    </citation>
    <scope>NUCLEOTIDE SEQUENCE</scope>
    <source>
        <strain evidence="1">CBS 279.74</strain>
    </source>
</reference>
<sequence length="362" mass="39716">MLEKDCSQTQHSTDGVPPHNVVFFLTSHSSLSKATNTVKGHAPLFPFSTKGMSIVSESVTPAAPDVANRARVEPMDVNADQRHIDATATLRDGLGIYILDAEITQSAGWVPAAAYRMHRYHNVLRSMQRDSGPVAGGSPPIYVPVLIPLPRWDVTLVTLHKRLCTRHVTAHYEVHIHTEKRESTVYTPPQEITLAQHDLSTSTVMVMPYISNLVSPALMYTSPGSGCVCIFSLRDIESLCGTNEPPERSLAHSSTSSPHLHILLTSSTICTFGTIGTGNDVNRLGLKARRRSLNEWRLLSVCSPSNSIENDARACRAENVGVEVELARRLRCQSRPSPPRVFEKISIVDILFQAPAWSLNAG</sequence>
<organism evidence="1 2">
    <name type="scientific">Pleomassaria siparia CBS 279.74</name>
    <dbReference type="NCBI Taxonomy" id="1314801"/>
    <lineage>
        <taxon>Eukaryota</taxon>
        <taxon>Fungi</taxon>
        <taxon>Dikarya</taxon>
        <taxon>Ascomycota</taxon>
        <taxon>Pezizomycotina</taxon>
        <taxon>Dothideomycetes</taxon>
        <taxon>Pleosporomycetidae</taxon>
        <taxon>Pleosporales</taxon>
        <taxon>Pleomassariaceae</taxon>
        <taxon>Pleomassaria</taxon>
    </lineage>
</organism>
<accession>A0A6G1KNK6</accession>
<dbReference type="AlphaFoldDB" id="A0A6G1KNK6"/>
<dbReference type="EMBL" id="MU005764">
    <property type="protein sequence ID" value="KAF2714390.1"/>
    <property type="molecule type" value="Genomic_DNA"/>
</dbReference>
<evidence type="ECO:0000313" key="2">
    <source>
        <dbReference type="Proteomes" id="UP000799428"/>
    </source>
</evidence>
<gene>
    <name evidence="1" type="ORF">K504DRAFT_445397</name>
</gene>
<protein>
    <submittedName>
        <fullName evidence="1">Uncharacterized protein</fullName>
    </submittedName>
</protein>
<proteinExistence type="predicted"/>
<name>A0A6G1KNK6_9PLEO</name>
<keyword evidence="2" id="KW-1185">Reference proteome</keyword>